<organism evidence="7 8">
    <name type="scientific">Ruminococcus gauvreauii</name>
    <dbReference type="NCBI Taxonomy" id="438033"/>
    <lineage>
        <taxon>Bacteria</taxon>
        <taxon>Bacillati</taxon>
        <taxon>Bacillota</taxon>
        <taxon>Clostridia</taxon>
        <taxon>Eubacteriales</taxon>
        <taxon>Oscillospiraceae</taxon>
        <taxon>Ruminococcus</taxon>
    </lineage>
</organism>
<dbReference type="RefSeq" id="WP_044982940.1">
    <property type="nucleotide sequence ID" value="NZ_CABLBR010000001.1"/>
</dbReference>
<feature type="transmembrane region" description="Helical" evidence="6">
    <location>
        <begin position="243"/>
        <end position="261"/>
    </location>
</feature>
<keyword evidence="8" id="KW-1185">Reference proteome</keyword>
<evidence type="ECO:0000313" key="7">
    <source>
        <dbReference type="EMBL" id="UWP58792.1"/>
    </source>
</evidence>
<reference evidence="7" key="1">
    <citation type="journal article" date="2022" name="Cell">
        <title>Design, construction, and in vivo augmentation of a complex gut microbiome.</title>
        <authorList>
            <person name="Cheng A.G."/>
            <person name="Ho P.Y."/>
            <person name="Aranda-Diaz A."/>
            <person name="Jain S."/>
            <person name="Yu F.B."/>
            <person name="Meng X."/>
            <person name="Wang M."/>
            <person name="Iakiviak M."/>
            <person name="Nagashima K."/>
            <person name="Zhao A."/>
            <person name="Murugkar P."/>
            <person name="Patil A."/>
            <person name="Atabakhsh K."/>
            <person name="Weakley A."/>
            <person name="Yan J."/>
            <person name="Brumbaugh A.R."/>
            <person name="Higginbottom S."/>
            <person name="Dimas A."/>
            <person name="Shiver A.L."/>
            <person name="Deutschbauer A."/>
            <person name="Neff N."/>
            <person name="Sonnenburg J.L."/>
            <person name="Huang K.C."/>
            <person name="Fischbach M.A."/>
        </authorList>
    </citation>
    <scope>NUCLEOTIDE SEQUENCE</scope>
    <source>
        <strain evidence="7">DSM 19829</strain>
    </source>
</reference>
<protein>
    <submittedName>
        <fullName evidence="7">ABC transporter permease</fullName>
    </submittedName>
</protein>
<feature type="transmembrane region" description="Helical" evidence="6">
    <location>
        <begin position="292"/>
        <end position="311"/>
    </location>
</feature>
<evidence type="ECO:0000313" key="8">
    <source>
        <dbReference type="Proteomes" id="UP001060164"/>
    </source>
</evidence>
<evidence type="ECO:0000256" key="2">
    <source>
        <dbReference type="ARBA" id="ARBA00022475"/>
    </source>
</evidence>
<comment type="subcellular location">
    <subcellularLocation>
        <location evidence="1">Cell membrane</location>
        <topology evidence="1">Multi-pass membrane protein</topology>
    </subcellularLocation>
</comment>
<evidence type="ECO:0000256" key="6">
    <source>
        <dbReference type="SAM" id="Phobius"/>
    </source>
</evidence>
<gene>
    <name evidence="7" type="ORF">NQ502_15665</name>
</gene>
<name>A0ABY5VEU6_9FIRM</name>
<dbReference type="PANTHER" id="PTHR32196">
    <property type="entry name" value="ABC TRANSPORTER PERMEASE PROTEIN YPHD-RELATED-RELATED"/>
    <property type="match status" value="1"/>
</dbReference>
<keyword evidence="5 6" id="KW-0472">Membrane</keyword>
<dbReference type="InterPro" id="IPR001851">
    <property type="entry name" value="ABC_transp_permease"/>
</dbReference>
<keyword evidence="4 6" id="KW-1133">Transmembrane helix</keyword>
<evidence type="ECO:0000256" key="1">
    <source>
        <dbReference type="ARBA" id="ARBA00004651"/>
    </source>
</evidence>
<accession>A0ABY5VEU6</accession>
<evidence type="ECO:0000256" key="3">
    <source>
        <dbReference type="ARBA" id="ARBA00022692"/>
    </source>
</evidence>
<dbReference type="Pfam" id="PF02653">
    <property type="entry name" value="BPD_transp_2"/>
    <property type="match status" value="1"/>
</dbReference>
<dbReference type="Proteomes" id="UP001060164">
    <property type="component" value="Chromosome"/>
</dbReference>
<feature type="transmembrane region" description="Helical" evidence="6">
    <location>
        <begin position="95"/>
        <end position="114"/>
    </location>
</feature>
<feature type="transmembrane region" description="Helical" evidence="6">
    <location>
        <begin position="46"/>
        <end position="65"/>
    </location>
</feature>
<dbReference type="EMBL" id="CP102290">
    <property type="protein sequence ID" value="UWP58792.1"/>
    <property type="molecule type" value="Genomic_DNA"/>
</dbReference>
<feature type="transmembrane region" description="Helical" evidence="6">
    <location>
        <begin position="121"/>
        <end position="140"/>
    </location>
</feature>
<feature type="transmembrane region" description="Helical" evidence="6">
    <location>
        <begin position="211"/>
        <end position="231"/>
    </location>
</feature>
<keyword evidence="2" id="KW-1003">Cell membrane</keyword>
<keyword evidence="3 6" id="KW-0812">Transmembrane</keyword>
<dbReference type="CDD" id="cd06579">
    <property type="entry name" value="TM_PBP1_transp_AraH_like"/>
    <property type="match status" value="1"/>
</dbReference>
<feature type="transmembrane region" description="Helical" evidence="6">
    <location>
        <begin position="12"/>
        <end position="34"/>
    </location>
</feature>
<evidence type="ECO:0000256" key="5">
    <source>
        <dbReference type="ARBA" id="ARBA00023136"/>
    </source>
</evidence>
<feature type="transmembrane region" description="Helical" evidence="6">
    <location>
        <begin position="72"/>
        <end position="89"/>
    </location>
</feature>
<evidence type="ECO:0000256" key="4">
    <source>
        <dbReference type="ARBA" id="ARBA00022989"/>
    </source>
</evidence>
<sequence length="332" mass="34489">MRKTKKKFSFAEFYSKFGVVTILIVVFVIASLLSGNFLKPANLTNVLRQIVVVTVIGCGACFVLITAQINIAYDSLIACVGCTSCLVMIHTGSVFLAVIVGIALGAVIGLFYGFCVAKLSMPGFIVGLAIDTIASGAILLATNGNPISGLGKFTVIGQGYIGFVPISVIIMFGVLVVSYVLLNMTCFGRQVMAVGGNKQAAIASGINVDRVIILVYIYDGIMTAIAAIIFMSRLSSGQPSAGVGYAFDAITAVVVGGVSIYGGSGNVIGTIVGAAIVGILNNLMNLLNVTSYWQNIVSGIVILLAVLMDVMTKRASANAIKNAMADRTEKAA</sequence>
<feature type="transmembrane region" description="Helical" evidence="6">
    <location>
        <begin position="160"/>
        <end position="182"/>
    </location>
</feature>
<proteinExistence type="predicted"/>